<protein>
    <recommendedName>
        <fullName evidence="4">RGS domain-containing protein</fullName>
    </recommendedName>
</protein>
<proteinExistence type="predicted"/>
<dbReference type="SUPFAM" id="SSF48097">
    <property type="entry name" value="Regulator of G-protein signaling, RGS"/>
    <property type="match status" value="1"/>
</dbReference>
<evidence type="ECO:0008006" key="4">
    <source>
        <dbReference type="Google" id="ProtNLM"/>
    </source>
</evidence>
<sequence length="268" mass="28763">MVAREARKKLRAPAHIRRRMHCIHRNFLAADAEMQVNLSYRVHRLMLEAIALADGTTLPPDSPLIGSSGVRKAAPKTSHSTSRLVPPMIRIRGTQSTKSLAPRPNSAAASKGDNHDASSVHSETLSRSSDENSASGMVTAAAGWSADTKSLRISTDQTNPDHVAGACPSARTLASSIMDMDSAEAAVTVEQHTESIENAGTSALHHASRQTPPLALPQSSLSKKSGPFDLAPVIAAVEQARDEIESLILFDTFQRYLIAQRAFTPFDI</sequence>
<feature type="region of interest" description="Disordered" evidence="1">
    <location>
        <begin position="63"/>
        <end position="137"/>
    </location>
</feature>
<evidence type="ECO:0000313" key="3">
    <source>
        <dbReference type="Proteomes" id="UP000271241"/>
    </source>
</evidence>
<dbReference type="EMBL" id="KZ992846">
    <property type="protein sequence ID" value="RKP06634.1"/>
    <property type="molecule type" value="Genomic_DNA"/>
</dbReference>
<keyword evidence="3" id="KW-1185">Reference proteome</keyword>
<evidence type="ECO:0000313" key="2">
    <source>
        <dbReference type="EMBL" id="RKP06634.1"/>
    </source>
</evidence>
<dbReference type="Proteomes" id="UP000271241">
    <property type="component" value="Unassembled WGS sequence"/>
</dbReference>
<gene>
    <name evidence="2" type="ORF">THASP1DRAFT_31551</name>
</gene>
<evidence type="ECO:0000256" key="1">
    <source>
        <dbReference type="SAM" id="MobiDB-lite"/>
    </source>
</evidence>
<feature type="region of interest" description="Disordered" evidence="1">
    <location>
        <begin position="202"/>
        <end position="221"/>
    </location>
</feature>
<organism evidence="2 3">
    <name type="scientific">Thamnocephalis sphaerospora</name>
    <dbReference type="NCBI Taxonomy" id="78915"/>
    <lineage>
        <taxon>Eukaryota</taxon>
        <taxon>Fungi</taxon>
        <taxon>Fungi incertae sedis</taxon>
        <taxon>Zoopagomycota</taxon>
        <taxon>Zoopagomycotina</taxon>
        <taxon>Zoopagomycetes</taxon>
        <taxon>Zoopagales</taxon>
        <taxon>Sigmoideomycetaceae</taxon>
        <taxon>Thamnocephalis</taxon>
    </lineage>
</organism>
<reference evidence="3" key="1">
    <citation type="journal article" date="2018" name="Nat. Microbiol.">
        <title>Leveraging single-cell genomics to expand the fungal tree of life.</title>
        <authorList>
            <person name="Ahrendt S.R."/>
            <person name="Quandt C.A."/>
            <person name="Ciobanu D."/>
            <person name="Clum A."/>
            <person name="Salamov A."/>
            <person name="Andreopoulos B."/>
            <person name="Cheng J.F."/>
            <person name="Woyke T."/>
            <person name="Pelin A."/>
            <person name="Henrissat B."/>
            <person name="Reynolds N.K."/>
            <person name="Benny G.L."/>
            <person name="Smith M.E."/>
            <person name="James T.Y."/>
            <person name="Grigoriev I.V."/>
        </authorList>
    </citation>
    <scope>NUCLEOTIDE SEQUENCE [LARGE SCALE GENOMIC DNA]</scope>
    <source>
        <strain evidence="3">RSA 1356</strain>
    </source>
</reference>
<dbReference type="InterPro" id="IPR036305">
    <property type="entry name" value="RGS_sf"/>
</dbReference>
<accession>A0A4P9XLA3</accession>
<dbReference type="AlphaFoldDB" id="A0A4P9XLA3"/>
<feature type="compositionally biased region" description="Polar residues" evidence="1">
    <location>
        <begin position="119"/>
        <end position="136"/>
    </location>
</feature>
<name>A0A4P9XLA3_9FUNG</name>